<dbReference type="Pfam" id="PF15341">
    <property type="entry name" value="SLX9"/>
    <property type="match status" value="1"/>
</dbReference>
<gene>
    <name evidence="4" type="ORF">g.19602</name>
</gene>
<evidence type="ECO:0008006" key="5">
    <source>
        <dbReference type="Google" id="ProtNLM"/>
    </source>
</evidence>
<evidence type="ECO:0000256" key="3">
    <source>
        <dbReference type="ARBA" id="ARBA00023242"/>
    </source>
</evidence>
<dbReference type="EMBL" id="GEDC01018195">
    <property type="protein sequence ID" value="JAS19103.1"/>
    <property type="molecule type" value="Transcribed_RNA"/>
</dbReference>
<proteinExistence type="inferred from homology"/>
<accession>A0A1B6D0F3</accession>
<organism evidence="4">
    <name type="scientific">Clastoptera arizonana</name>
    <name type="common">Arizona spittle bug</name>
    <dbReference type="NCBI Taxonomy" id="38151"/>
    <lineage>
        <taxon>Eukaryota</taxon>
        <taxon>Metazoa</taxon>
        <taxon>Ecdysozoa</taxon>
        <taxon>Arthropoda</taxon>
        <taxon>Hexapoda</taxon>
        <taxon>Insecta</taxon>
        <taxon>Pterygota</taxon>
        <taxon>Neoptera</taxon>
        <taxon>Paraneoptera</taxon>
        <taxon>Hemiptera</taxon>
        <taxon>Auchenorrhyncha</taxon>
        <taxon>Cercopoidea</taxon>
        <taxon>Clastopteridae</taxon>
        <taxon>Clastoptera</taxon>
    </lineage>
</organism>
<name>A0A1B6D0F3_9HEMI</name>
<evidence type="ECO:0000313" key="4">
    <source>
        <dbReference type="EMBL" id="JAS19103.1"/>
    </source>
</evidence>
<sequence>MGKQRRAREKFHIASARLASNSMPTTNSAYESQEFQGLPIKDWPVQKNIFEGLDINFDSLKKSLIEDDKISVGSVAKSLKYDKNGKLLTKAEKMKLKRALLLSKIDAIAQMKRESKQKRKNRKSPPILKLEELGKEDSVELQKVGEKKGIKKAKYRQKDYLDNMKSFQKILSNPAFRANPQKIISESIKKIVLS</sequence>
<dbReference type="GO" id="GO:0030688">
    <property type="term" value="C:preribosome, small subunit precursor"/>
    <property type="evidence" value="ECO:0007669"/>
    <property type="project" value="InterPro"/>
</dbReference>
<dbReference type="GO" id="GO:0000462">
    <property type="term" value="P:maturation of SSU-rRNA from tricistronic rRNA transcript (SSU-rRNA, 5.8S rRNA, LSU-rRNA)"/>
    <property type="evidence" value="ECO:0007669"/>
    <property type="project" value="InterPro"/>
</dbReference>
<dbReference type="AlphaFoldDB" id="A0A1B6D0F3"/>
<reference evidence="4" key="1">
    <citation type="submission" date="2015-12" db="EMBL/GenBank/DDBJ databases">
        <title>De novo transcriptome assembly of four potential Pierce s Disease insect vectors from Arizona vineyards.</title>
        <authorList>
            <person name="Tassone E.E."/>
        </authorList>
    </citation>
    <scope>NUCLEOTIDE SEQUENCE</scope>
</reference>
<dbReference type="GO" id="GO:0030686">
    <property type="term" value="C:90S preribosome"/>
    <property type="evidence" value="ECO:0007669"/>
    <property type="project" value="InterPro"/>
</dbReference>
<evidence type="ECO:0000256" key="1">
    <source>
        <dbReference type="ARBA" id="ARBA00004604"/>
    </source>
</evidence>
<dbReference type="PANTHER" id="PTHR31109">
    <property type="entry name" value="PROTEIN FAM207A"/>
    <property type="match status" value="1"/>
</dbReference>
<dbReference type="InterPro" id="IPR028160">
    <property type="entry name" value="Slx9-like"/>
</dbReference>
<keyword evidence="3" id="KW-0539">Nucleus</keyword>
<dbReference type="PANTHER" id="PTHR31109:SF2">
    <property type="entry name" value="RIBOSOME BIOGENESIS PROTEIN SLX9 HOMOLOG"/>
    <property type="match status" value="1"/>
</dbReference>
<evidence type="ECO:0000256" key="2">
    <source>
        <dbReference type="ARBA" id="ARBA00011022"/>
    </source>
</evidence>
<protein>
    <recommendedName>
        <fullName evidence="5">Ribosome biogenesis protein SLX9</fullName>
    </recommendedName>
</protein>
<comment type="similarity">
    <text evidence="2">Belongs to the SLX9 family.</text>
</comment>
<comment type="subcellular location">
    <subcellularLocation>
        <location evidence="1">Nucleus</location>
        <location evidence="1">Nucleolus</location>
    </subcellularLocation>
</comment>
<dbReference type="GO" id="GO:0005730">
    <property type="term" value="C:nucleolus"/>
    <property type="evidence" value="ECO:0007669"/>
    <property type="project" value="UniProtKB-SubCell"/>
</dbReference>